<dbReference type="SUPFAM" id="SSF55658">
    <property type="entry name" value="L9 N-domain-like"/>
    <property type="match status" value="1"/>
</dbReference>
<keyword evidence="15" id="KW-1185">Reference proteome</keyword>
<evidence type="ECO:0000256" key="6">
    <source>
        <dbReference type="ARBA" id="ARBA00012180"/>
    </source>
</evidence>
<evidence type="ECO:0000256" key="9">
    <source>
        <dbReference type="ARBA" id="ARBA00022723"/>
    </source>
</evidence>
<dbReference type="InterPro" id="IPR036397">
    <property type="entry name" value="RNaseH_sf"/>
</dbReference>
<dbReference type="Gene3D" id="3.30.420.10">
    <property type="entry name" value="Ribonuclease H-like superfamily/Ribonuclease H"/>
    <property type="match status" value="1"/>
</dbReference>
<dbReference type="PROSITE" id="PS50879">
    <property type="entry name" value="RNASE_H_1"/>
    <property type="match status" value="1"/>
</dbReference>
<dbReference type="InterPro" id="IPR002156">
    <property type="entry name" value="RNaseH_domain"/>
</dbReference>
<evidence type="ECO:0000256" key="7">
    <source>
        <dbReference type="ARBA" id="ARBA00017721"/>
    </source>
</evidence>
<dbReference type="HOGENOM" id="CLU_030894_0_4_9"/>
<dbReference type="InterPro" id="IPR009027">
    <property type="entry name" value="Ribosomal_bL9/RNase_H1_N"/>
</dbReference>
<comment type="subunit">
    <text evidence="5">Monomer.</text>
</comment>
<dbReference type="Pfam" id="PF01693">
    <property type="entry name" value="Cauli_VI"/>
    <property type="match status" value="1"/>
</dbReference>
<organism evidence="14 15">
    <name type="scientific">Schleiferilactobacillus shenzhenensis LY-73</name>
    <dbReference type="NCBI Taxonomy" id="1231336"/>
    <lineage>
        <taxon>Bacteria</taxon>
        <taxon>Bacillati</taxon>
        <taxon>Bacillota</taxon>
        <taxon>Bacilli</taxon>
        <taxon>Lactobacillales</taxon>
        <taxon>Lactobacillaceae</taxon>
        <taxon>Schleiferilactobacillus</taxon>
    </lineage>
</organism>
<evidence type="ECO:0000256" key="3">
    <source>
        <dbReference type="ARBA" id="ARBA00004065"/>
    </source>
</evidence>
<keyword evidence="12" id="KW-0460">Magnesium</keyword>
<reference evidence="15" key="1">
    <citation type="journal article" date="2013" name="Genome Announc.">
        <title>Whole-Genome Sequencing of Lactobacillus shenzhenensis Strain LY-73T.</title>
        <authorList>
            <person name="Lin Z."/>
            <person name="Liu Z."/>
            <person name="Yang R."/>
            <person name="Zou Y."/>
            <person name="Wan D."/>
            <person name="Chen J."/>
            <person name="Guo M."/>
            <person name="Zhao J."/>
            <person name="Fang C."/>
            <person name="Yang R."/>
            <person name="Liu F."/>
        </authorList>
    </citation>
    <scope>NUCLEOTIDE SEQUENCE [LARGE SCALE GENOMIC DNA]</scope>
    <source>
        <strain evidence="15">LY-73</strain>
    </source>
</reference>
<dbReference type="OrthoDB" id="9811552at2"/>
<dbReference type="EC" id="3.1.26.4" evidence="6"/>
<dbReference type="CDD" id="cd09278">
    <property type="entry name" value="RNase_HI_prokaryote_like"/>
    <property type="match status" value="1"/>
</dbReference>
<dbReference type="GO" id="GO:0004523">
    <property type="term" value="F:RNA-DNA hybrid ribonuclease activity"/>
    <property type="evidence" value="ECO:0007669"/>
    <property type="project" value="UniProtKB-EC"/>
</dbReference>
<evidence type="ECO:0000256" key="12">
    <source>
        <dbReference type="ARBA" id="ARBA00022842"/>
    </source>
</evidence>
<keyword evidence="11" id="KW-0378">Hydrolase</keyword>
<evidence type="ECO:0000313" key="15">
    <source>
        <dbReference type="Proteomes" id="UP000030647"/>
    </source>
</evidence>
<dbReference type="GO" id="GO:0003676">
    <property type="term" value="F:nucleic acid binding"/>
    <property type="evidence" value="ECO:0007669"/>
    <property type="project" value="InterPro"/>
</dbReference>
<comment type="cofactor">
    <cofactor evidence="2">
        <name>Mg(2+)</name>
        <dbReference type="ChEBI" id="CHEBI:18420"/>
    </cofactor>
</comment>
<evidence type="ECO:0000256" key="8">
    <source>
        <dbReference type="ARBA" id="ARBA00022722"/>
    </source>
</evidence>
<dbReference type="GO" id="GO:0046872">
    <property type="term" value="F:metal ion binding"/>
    <property type="evidence" value="ECO:0007669"/>
    <property type="project" value="UniProtKB-KW"/>
</dbReference>
<feature type="domain" description="RNase H type-1" evidence="13">
    <location>
        <begin position="78"/>
        <end position="237"/>
    </location>
</feature>
<keyword evidence="9" id="KW-0479">Metal-binding</keyword>
<keyword evidence="10" id="KW-0255">Endonuclease</keyword>
<dbReference type="SUPFAM" id="SSF53098">
    <property type="entry name" value="Ribonuclease H-like"/>
    <property type="match status" value="1"/>
</dbReference>
<name>U4TLU5_9LACO</name>
<dbReference type="GO" id="GO:0043137">
    <property type="term" value="P:DNA replication, removal of RNA primer"/>
    <property type="evidence" value="ECO:0007669"/>
    <property type="project" value="TreeGrafter"/>
</dbReference>
<sequence>MPKTKYYAVARGKKTGVFTDWPTTQKLVTGYQGARYKSFPTRAEAAAWVAAGGPRTPRPAGAARTSHHAASARAADSKKYAVTLWSDGGSRNHGNVLGGHVKQTDVAAWAYLLVTQKDQKRYSGSDGEFGATNNRMEIMGLLNGLRRAEALGFANEPILATLDSQYVLNAVTKGWLAGWQRRGWRRAGDQPLANAELWRELAGVLPHFSHIEWQWTKGHATNAGNVFVDRLLNDTMDRLLKDRAGQS</sequence>
<dbReference type="InterPro" id="IPR022892">
    <property type="entry name" value="RNaseHI"/>
</dbReference>
<dbReference type="AlphaFoldDB" id="U4TLU5"/>
<dbReference type="Gene3D" id="3.40.970.10">
    <property type="entry name" value="Ribonuclease H1, N-terminal domain"/>
    <property type="match status" value="1"/>
</dbReference>
<gene>
    <name evidence="14" type="primary">rnhA</name>
    <name evidence="14" type="ORF">L248_1022</name>
</gene>
<dbReference type="RefSeq" id="WP_022530354.1">
    <property type="nucleotide sequence ID" value="NZ_KI271599.1"/>
</dbReference>
<evidence type="ECO:0000259" key="13">
    <source>
        <dbReference type="PROSITE" id="PS50879"/>
    </source>
</evidence>
<accession>U4TLU5</accession>
<keyword evidence="8" id="KW-0540">Nuclease</keyword>
<comment type="similarity">
    <text evidence="4">Belongs to the RNase H family.</text>
</comment>
<dbReference type="eggNOG" id="COG0328">
    <property type="taxonomic scope" value="Bacteria"/>
</dbReference>
<evidence type="ECO:0000256" key="10">
    <source>
        <dbReference type="ARBA" id="ARBA00022759"/>
    </source>
</evidence>
<evidence type="ECO:0000256" key="1">
    <source>
        <dbReference type="ARBA" id="ARBA00000077"/>
    </source>
</evidence>
<comment type="function">
    <text evidence="3">Endonuclease that specifically degrades the RNA of RNA-DNA hybrids.</text>
</comment>
<dbReference type="InterPro" id="IPR037056">
    <property type="entry name" value="RNase_H1_N_sf"/>
</dbReference>
<dbReference type="InterPro" id="IPR050092">
    <property type="entry name" value="RNase_H"/>
</dbReference>
<dbReference type="InterPro" id="IPR011320">
    <property type="entry name" value="RNase_H1_N"/>
</dbReference>
<dbReference type="PANTHER" id="PTHR10642">
    <property type="entry name" value="RIBONUCLEASE H1"/>
    <property type="match status" value="1"/>
</dbReference>
<dbReference type="Pfam" id="PF00075">
    <property type="entry name" value="RNase_H"/>
    <property type="match status" value="1"/>
</dbReference>
<dbReference type="eggNOG" id="COG3341">
    <property type="taxonomic scope" value="Bacteria"/>
</dbReference>
<evidence type="ECO:0000256" key="4">
    <source>
        <dbReference type="ARBA" id="ARBA00005300"/>
    </source>
</evidence>
<dbReference type="EMBL" id="KI271599">
    <property type="protein sequence ID" value="ERL64360.1"/>
    <property type="molecule type" value="Genomic_DNA"/>
</dbReference>
<evidence type="ECO:0000256" key="2">
    <source>
        <dbReference type="ARBA" id="ARBA00001946"/>
    </source>
</evidence>
<dbReference type="Proteomes" id="UP000030647">
    <property type="component" value="Unassembled WGS sequence"/>
</dbReference>
<dbReference type="FunFam" id="3.40.970.10:FF:000002">
    <property type="entry name" value="Ribonuclease H"/>
    <property type="match status" value="1"/>
</dbReference>
<dbReference type="PANTHER" id="PTHR10642:SF26">
    <property type="entry name" value="RIBONUCLEASE H1"/>
    <property type="match status" value="1"/>
</dbReference>
<evidence type="ECO:0000313" key="14">
    <source>
        <dbReference type="EMBL" id="ERL64360.1"/>
    </source>
</evidence>
<dbReference type="STRING" id="1231336.L248_1022"/>
<protein>
    <recommendedName>
        <fullName evidence="7">Ribonuclease H</fullName>
        <ecNumber evidence="6">3.1.26.4</ecNumber>
    </recommendedName>
</protein>
<dbReference type="InterPro" id="IPR012337">
    <property type="entry name" value="RNaseH-like_sf"/>
</dbReference>
<proteinExistence type="inferred from homology"/>
<comment type="catalytic activity">
    <reaction evidence="1">
        <text>Endonucleolytic cleavage to 5'-phosphomonoester.</text>
        <dbReference type="EC" id="3.1.26.4"/>
    </reaction>
</comment>
<evidence type="ECO:0000256" key="11">
    <source>
        <dbReference type="ARBA" id="ARBA00022801"/>
    </source>
</evidence>
<evidence type="ECO:0000256" key="5">
    <source>
        <dbReference type="ARBA" id="ARBA00011245"/>
    </source>
</evidence>